<proteinExistence type="predicted"/>
<evidence type="ECO:0000313" key="2">
    <source>
        <dbReference type="Proteomes" id="UP000626109"/>
    </source>
</evidence>
<evidence type="ECO:0000313" key="1">
    <source>
        <dbReference type="EMBL" id="CAE8701062.1"/>
    </source>
</evidence>
<dbReference type="InterPro" id="IPR036514">
    <property type="entry name" value="SGNH_hydro_sf"/>
</dbReference>
<dbReference type="Proteomes" id="UP000626109">
    <property type="component" value="Unassembled WGS sequence"/>
</dbReference>
<dbReference type="Gene3D" id="3.40.50.1110">
    <property type="entry name" value="SGNH hydrolase"/>
    <property type="match status" value="1"/>
</dbReference>
<name>A0A813KIR3_POLGL</name>
<protein>
    <submittedName>
        <fullName evidence="1">Uncharacterized protein</fullName>
    </submittedName>
</protein>
<accession>A0A813KIR3</accession>
<reference evidence="1" key="1">
    <citation type="submission" date="2021-02" db="EMBL/GenBank/DDBJ databases">
        <authorList>
            <person name="Dougan E. K."/>
            <person name="Rhodes N."/>
            <person name="Thang M."/>
            <person name="Chan C."/>
        </authorList>
    </citation>
    <scope>NUCLEOTIDE SEQUENCE</scope>
</reference>
<organism evidence="1 2">
    <name type="scientific">Polarella glacialis</name>
    <name type="common">Dinoflagellate</name>
    <dbReference type="NCBI Taxonomy" id="89957"/>
    <lineage>
        <taxon>Eukaryota</taxon>
        <taxon>Sar</taxon>
        <taxon>Alveolata</taxon>
        <taxon>Dinophyceae</taxon>
        <taxon>Suessiales</taxon>
        <taxon>Suessiaceae</taxon>
        <taxon>Polarella</taxon>
    </lineage>
</organism>
<gene>
    <name evidence="1" type="ORF">PGLA2088_LOCUS31878</name>
</gene>
<dbReference type="EMBL" id="CAJNNW010029669">
    <property type="protein sequence ID" value="CAE8701062.1"/>
    <property type="molecule type" value="Genomic_DNA"/>
</dbReference>
<feature type="non-terminal residue" evidence="1">
    <location>
        <position position="1"/>
    </location>
</feature>
<dbReference type="SUPFAM" id="SSF52266">
    <property type="entry name" value="SGNH hydrolase"/>
    <property type="match status" value="1"/>
</dbReference>
<sequence length="1297" mass="143659">DGSIRSVKNLKRLKAVRWAVLSLGGNDVYLNSQVQTSLLTSLLPPFKQKRVEVAEAFGQRLRKAVAELRKAAPEAALVLVIPYQPHKDFSLMLGAPINAEGERIAGDFTGDIARNLERQNLSDLVTPMIKEILATAREVGCAVVDLSRTLDPECEEHYGTGEIGRVNALGAPWSGAEPSNLSSGFIAKLLVHAIDAGPSPVVYRGVPRREGSGWSLLVKEENNDFILAEVFVPDFFFDLATRASDVMEALSSVPPYGEPYRASVLDGMVPGPPSMAPVLLWQTGLWQRQAALMANATALLIDIGAHEWSKFLPRLRTEPRAFLVLIEPGRAAFLELYRRLKSDYPELLDRIIALPVAMSLEPGLFWGFRTLHTNDFLKGECNSLMPPESGYGHPCTEEGARQIVPAMSLDVLLQLLILGRVAAQGEALELPRNIPKVELKIDAQGADLGILEVMRHSTSPSFTRALLEQLDDVQLEVSAPIYKGMASRHEVLERMSLLGFQLRWSKAWVEDGGKHEVVRGCRLVTAEPLTEDCFFRRAPSWVHGPVLDLAFYHPFQLLRGNEGAERSLSQQYSEFVSRHSKECLDLDLPEEVRQMAYGCMMALVQLPLADLFAGVLYLWQLVWETGLNAAWTQRKQSLEDMFSSLWQVLSIESWAETHDSGAAQLLFAVAVEGTCTAYPSLCGPGVPRLGAGRPVPCESLSACFQLFKAAASSPQDLAADPGRFEPIFRAAQRLAAPSCAPSEWNLELDSASLPSIVTDDGQYNMTAIAVDSSNCAIEISLIVWYGSAEFLLDSAAQIWHHSSKGRDLEATDIRIPTEGWDWKFDCVFGSSGQNPQRELRTRGELSSYALLSEIPSSKGSPVITVHCAVPPDWADQLRQQAHAAPTFVRLERSLRAHIDMPFVALQLPLRQFARPRVRTALCSQQAWDFPGLESRAPGHVELWFRFHIDVLGIDEVYLYDLDGSFENLDFVQELRARGRLIYDKSIRDVPPLGDIYRPTGMSVHTAHFAQSLVQQHCWQSARHNADWVISVPHGWDMFLFSPVGHSIDELLSALAPNQMHLVHGVRYGATPDGAEDDDQNVFGRFPLHIDPEIRPERFGSPEEHIIIAPPRLVSSIVLSNLAPRVEASLFSNLLEPLQTLGSGFSDALPEYAGRMMHETQHLDPQVWRANHYVQLLGRSLLYKEEELHPELRDFRFYDESAVELGMRLAENAQLVQDYRFGGTGRKAEEVSSESNVLWFGIGIAATALINGALLSSGQTALFFDKAEFEKELQAQVHVATPAEVPPAASVTADSSAL</sequence>
<comment type="caution">
    <text evidence="1">The sequence shown here is derived from an EMBL/GenBank/DDBJ whole genome shotgun (WGS) entry which is preliminary data.</text>
</comment>